<evidence type="ECO:0000313" key="2">
    <source>
        <dbReference type="EMBL" id="SFF12435.1"/>
    </source>
</evidence>
<feature type="chain" id="PRO_5011572162" evidence="1">
    <location>
        <begin position="23"/>
        <end position="409"/>
    </location>
</feature>
<keyword evidence="1" id="KW-0732">Signal</keyword>
<protein>
    <submittedName>
        <fullName evidence="2">Uncharacterized protein</fullName>
    </submittedName>
</protein>
<gene>
    <name evidence="2" type="ORF">SAMN05216283_102742</name>
</gene>
<reference evidence="2 3" key="1">
    <citation type="submission" date="2016-10" db="EMBL/GenBank/DDBJ databases">
        <authorList>
            <person name="de Groot N.N."/>
        </authorList>
    </citation>
    <scope>NUCLEOTIDE SEQUENCE [LARGE SCALE GENOMIC DNA]</scope>
    <source>
        <strain evidence="2 3">CGMCC 1.9156</strain>
    </source>
</reference>
<keyword evidence="3" id="KW-1185">Reference proteome</keyword>
<sequence>MNKWLGLLAILLLMGCAGAVKQDDPYFFEGSISEPVLRNYLAKAVTMSEFCVKAELAQDGYNPCKDDDVRFLESIGAKFVGRAAFRWGNEDQLNKPEFQNYMKETIERVHEKDGDVIFQAAIFEAVSRQVNQVPIPARVFEAFGHEVVHRNFNYGAMLDDSGRYVDLWGAGCSVPDLTKLETQYWFYFLATMYIDAGFEAIHWGQIALIGMNDTNHAQFQQLLDQVRTYASIHARRKYLLFDAHTPNKGVVVDGRLLLDFHSFPLRVKELAGKPMEGIFEVGHLDALYTKSKGGIAPSGWHSESLPYLVEFDNFGISQAPGIADTTSHFVWGYDEITWFSMLSLEDQSAWMAYAYQWLQKNAPNGYLQMPGVRVLTPGDGSRRIFKANDREFCPKGANLEASIKQVWNN</sequence>
<evidence type="ECO:0000256" key="1">
    <source>
        <dbReference type="SAM" id="SignalP"/>
    </source>
</evidence>
<dbReference type="Proteomes" id="UP000198964">
    <property type="component" value="Unassembled WGS sequence"/>
</dbReference>
<dbReference type="PROSITE" id="PS51257">
    <property type="entry name" value="PROKAR_LIPOPROTEIN"/>
    <property type="match status" value="1"/>
</dbReference>
<proteinExistence type="predicted"/>
<organism evidence="2 3">
    <name type="scientific">Sunxiuqinia elliptica</name>
    <dbReference type="NCBI Taxonomy" id="655355"/>
    <lineage>
        <taxon>Bacteria</taxon>
        <taxon>Pseudomonadati</taxon>
        <taxon>Bacteroidota</taxon>
        <taxon>Bacteroidia</taxon>
        <taxon>Marinilabiliales</taxon>
        <taxon>Prolixibacteraceae</taxon>
        <taxon>Sunxiuqinia</taxon>
    </lineage>
</organism>
<accession>A0A1I2G479</accession>
<dbReference type="STRING" id="655355.SAMN05216283_102742"/>
<evidence type="ECO:0000313" key="3">
    <source>
        <dbReference type="Proteomes" id="UP000198964"/>
    </source>
</evidence>
<dbReference type="RefSeq" id="WP_093919367.1">
    <property type="nucleotide sequence ID" value="NZ_FONW01000002.1"/>
</dbReference>
<name>A0A1I2G479_9BACT</name>
<dbReference type="AlphaFoldDB" id="A0A1I2G479"/>
<feature type="signal peptide" evidence="1">
    <location>
        <begin position="1"/>
        <end position="22"/>
    </location>
</feature>
<dbReference type="EMBL" id="FONW01000002">
    <property type="protein sequence ID" value="SFF12435.1"/>
    <property type="molecule type" value="Genomic_DNA"/>
</dbReference>